<feature type="transmembrane region" description="Helical" evidence="1">
    <location>
        <begin position="32"/>
        <end position="50"/>
    </location>
</feature>
<sequence>MTSDRPAYFFAAIFAIAGILLAWLIASILPLAVYNVLAGAIGAIFGVLMISRLWPSLPVREAHLWGGALIAYNILLSLLERIWT</sequence>
<feature type="transmembrane region" description="Helical" evidence="1">
    <location>
        <begin position="62"/>
        <end position="83"/>
    </location>
</feature>
<keyword evidence="1" id="KW-1133">Transmembrane helix</keyword>
<protein>
    <submittedName>
        <fullName evidence="2">Uncharacterized protein</fullName>
    </submittedName>
</protein>
<keyword evidence="1" id="KW-0472">Membrane</keyword>
<comment type="caution">
    <text evidence="2">The sequence shown here is derived from an EMBL/GenBank/DDBJ whole genome shotgun (WGS) entry which is preliminary data.</text>
</comment>
<name>A0ABW7LLM1_9RHOB</name>
<evidence type="ECO:0000256" key="1">
    <source>
        <dbReference type="SAM" id="Phobius"/>
    </source>
</evidence>
<keyword evidence="1" id="KW-0812">Transmembrane</keyword>
<proteinExistence type="predicted"/>
<keyword evidence="3" id="KW-1185">Reference proteome</keyword>
<organism evidence="2 3">
    <name type="scientific">Paracoccus broussonetiae subsp. drimophilus</name>
    <dbReference type="NCBI Taxonomy" id="3373869"/>
    <lineage>
        <taxon>Bacteria</taxon>
        <taxon>Pseudomonadati</taxon>
        <taxon>Pseudomonadota</taxon>
        <taxon>Alphaproteobacteria</taxon>
        <taxon>Rhodobacterales</taxon>
        <taxon>Paracoccaceae</taxon>
        <taxon>Paracoccus</taxon>
        <taxon>Paracoccus broussonetiae</taxon>
    </lineage>
</organism>
<feature type="transmembrane region" description="Helical" evidence="1">
    <location>
        <begin position="7"/>
        <end position="26"/>
    </location>
</feature>
<evidence type="ECO:0000313" key="3">
    <source>
        <dbReference type="Proteomes" id="UP001609376"/>
    </source>
</evidence>
<gene>
    <name evidence="2" type="ORF">ACHFJ0_13305</name>
</gene>
<reference evidence="2 3" key="1">
    <citation type="submission" date="2024-10" db="EMBL/GenBank/DDBJ databases">
        <title>Paracoccus drimophilus sp. nov., a novel bacterium from corn roots in Hunan.</title>
        <authorList>
            <person name="Li X."/>
        </authorList>
    </citation>
    <scope>NUCLEOTIDE SEQUENCE [LARGE SCALE GENOMIC DNA]</scope>
    <source>
        <strain evidence="2 3">NGMCC 1.201697</strain>
    </source>
</reference>
<accession>A0ABW7LLM1</accession>
<dbReference type="RefSeq" id="WP_395134413.1">
    <property type="nucleotide sequence ID" value="NZ_JBIMPR010000009.1"/>
</dbReference>
<evidence type="ECO:0000313" key="2">
    <source>
        <dbReference type="EMBL" id="MFH5775224.1"/>
    </source>
</evidence>
<dbReference type="Proteomes" id="UP001609376">
    <property type="component" value="Unassembled WGS sequence"/>
</dbReference>
<dbReference type="EMBL" id="JBIMPR010000009">
    <property type="protein sequence ID" value="MFH5775224.1"/>
    <property type="molecule type" value="Genomic_DNA"/>
</dbReference>